<dbReference type="NCBIfam" id="NF033668">
    <property type="entry name" value="rSAM_PA0069"/>
    <property type="match status" value="1"/>
</dbReference>
<dbReference type="Gene3D" id="3.80.30.30">
    <property type="match status" value="1"/>
</dbReference>
<reference evidence="7" key="1">
    <citation type="submission" date="2017-08" db="EMBL/GenBank/DDBJ databases">
        <authorList>
            <person name="Varghese N."/>
            <person name="Submissions S."/>
        </authorList>
    </citation>
    <scope>NUCLEOTIDE SEQUENCE [LARGE SCALE GENOMIC DNA]</scope>
    <source>
        <strain evidence="7">JA234</strain>
    </source>
</reference>
<dbReference type="GO" id="GO:0016829">
    <property type="term" value="F:lyase activity"/>
    <property type="evidence" value="ECO:0007669"/>
    <property type="project" value="UniProtKB-KW"/>
</dbReference>
<evidence type="ECO:0000256" key="1">
    <source>
        <dbReference type="ARBA" id="ARBA00022723"/>
    </source>
</evidence>
<dbReference type="SUPFAM" id="SSF102114">
    <property type="entry name" value="Radical SAM enzymes"/>
    <property type="match status" value="1"/>
</dbReference>
<proteinExistence type="predicted"/>
<dbReference type="PANTHER" id="PTHR43432">
    <property type="entry name" value="SLR0285 PROTEIN"/>
    <property type="match status" value="1"/>
</dbReference>
<dbReference type="PROSITE" id="PS51918">
    <property type="entry name" value="RADICAL_SAM"/>
    <property type="match status" value="1"/>
</dbReference>
<evidence type="ECO:0000313" key="6">
    <source>
        <dbReference type="EMBL" id="SNX69347.1"/>
    </source>
</evidence>
<gene>
    <name evidence="6" type="ORF">SAMN05878503_103337</name>
</gene>
<dbReference type="InterPro" id="IPR040086">
    <property type="entry name" value="MJ0683-like"/>
</dbReference>
<dbReference type="SFLD" id="SFLDG01084">
    <property type="entry name" value="Uncharacterised_Radical_SAM_Su"/>
    <property type="match status" value="1"/>
</dbReference>
<protein>
    <submittedName>
        <fullName evidence="6">DNA repair photolyase</fullName>
    </submittedName>
</protein>
<keyword evidence="2" id="KW-0408">Iron</keyword>
<dbReference type="SMART" id="SM00729">
    <property type="entry name" value="Elp3"/>
    <property type="match status" value="1"/>
</dbReference>
<dbReference type="RefSeq" id="WP_097029783.1">
    <property type="nucleotide sequence ID" value="NZ_OAOQ01000003.1"/>
</dbReference>
<dbReference type="SFLD" id="SFLDS00029">
    <property type="entry name" value="Radical_SAM"/>
    <property type="match status" value="1"/>
</dbReference>
<keyword evidence="1" id="KW-0479">Metal-binding</keyword>
<dbReference type="EMBL" id="OAOQ01000003">
    <property type="protein sequence ID" value="SNX69347.1"/>
    <property type="molecule type" value="Genomic_DNA"/>
</dbReference>
<dbReference type="PANTHER" id="PTHR43432:SF3">
    <property type="entry name" value="SLR0285 PROTEIN"/>
    <property type="match status" value="1"/>
</dbReference>
<feature type="region of interest" description="Disordered" evidence="4">
    <location>
        <begin position="1"/>
        <end position="23"/>
    </location>
</feature>
<evidence type="ECO:0000256" key="4">
    <source>
        <dbReference type="SAM" id="MobiDB-lite"/>
    </source>
</evidence>
<accession>A0A285CP70</accession>
<evidence type="ECO:0000256" key="3">
    <source>
        <dbReference type="ARBA" id="ARBA00023014"/>
    </source>
</evidence>
<sequence length="362" mass="40593">MTARDPSLPRAIRPRARGALSNEAGRFEPARHEAFDDGWHLPEDERLLRTEIRHERPRSALAYNRSPDLPFDRSVNPYRGCEHGCIYCFARPSHAWLNLSPGLDFETRLIARPGIGAVLNRELRAKGYKVAPIALGTNTDPYQPIEAQHRVMREVLEVLHAFRHPTAITTKGTLIGRDLDLLAPMAAQGLLRVGISITTLDPDLARRLEPRAPSPARRLQAIRTLSDAGIPVRTMVAPVIPGLTDHQIEPILEAVAGAGAVAASWIMLRLPLEVAPLFRAWVEHHHPDRAAKILARIRDIHGGRDYDPAFGRRMRGMGIWSDLIARRFQLATARHGLDRPQPRLRCDLFRPPPRIGDQLSLF</sequence>
<evidence type="ECO:0000256" key="2">
    <source>
        <dbReference type="ARBA" id="ARBA00023004"/>
    </source>
</evidence>
<dbReference type="InterPro" id="IPR007197">
    <property type="entry name" value="rSAM"/>
</dbReference>
<keyword evidence="3" id="KW-0411">Iron-sulfur</keyword>
<feature type="domain" description="Radical SAM core" evidence="5">
    <location>
        <begin position="67"/>
        <end position="304"/>
    </location>
</feature>
<dbReference type="GO" id="GO:0051536">
    <property type="term" value="F:iron-sulfur cluster binding"/>
    <property type="evidence" value="ECO:0007669"/>
    <property type="project" value="UniProtKB-KW"/>
</dbReference>
<evidence type="ECO:0000313" key="7">
    <source>
        <dbReference type="Proteomes" id="UP000219467"/>
    </source>
</evidence>
<dbReference type="OrthoDB" id="9785699at2"/>
<dbReference type="GO" id="GO:0046872">
    <property type="term" value="F:metal ion binding"/>
    <property type="evidence" value="ECO:0007669"/>
    <property type="project" value="UniProtKB-KW"/>
</dbReference>
<dbReference type="Proteomes" id="UP000219467">
    <property type="component" value="Unassembled WGS sequence"/>
</dbReference>
<keyword evidence="7" id="KW-1185">Reference proteome</keyword>
<dbReference type="CDD" id="cd01335">
    <property type="entry name" value="Radical_SAM"/>
    <property type="match status" value="1"/>
</dbReference>
<dbReference type="AlphaFoldDB" id="A0A285CP70"/>
<dbReference type="Pfam" id="PF04055">
    <property type="entry name" value="Radical_SAM"/>
    <property type="match status" value="1"/>
</dbReference>
<organism evidence="6 7">
    <name type="scientific">Cereibacter ovatus</name>
    <dbReference type="NCBI Taxonomy" id="439529"/>
    <lineage>
        <taxon>Bacteria</taxon>
        <taxon>Pseudomonadati</taxon>
        <taxon>Pseudomonadota</taxon>
        <taxon>Alphaproteobacteria</taxon>
        <taxon>Rhodobacterales</taxon>
        <taxon>Paracoccaceae</taxon>
        <taxon>Cereibacter</taxon>
    </lineage>
</organism>
<keyword evidence="6" id="KW-0456">Lyase</keyword>
<name>A0A285CP70_9RHOB</name>
<evidence type="ECO:0000259" key="5">
    <source>
        <dbReference type="PROSITE" id="PS51918"/>
    </source>
</evidence>
<dbReference type="InterPro" id="IPR058240">
    <property type="entry name" value="rSAM_sf"/>
</dbReference>
<dbReference type="InterPro" id="IPR006638">
    <property type="entry name" value="Elp3/MiaA/NifB-like_rSAM"/>
</dbReference>